<evidence type="ECO:0000256" key="1">
    <source>
        <dbReference type="ARBA" id="ARBA00009913"/>
    </source>
</evidence>
<evidence type="ECO:0000259" key="2">
    <source>
        <dbReference type="SMART" id="SM00857"/>
    </source>
</evidence>
<dbReference type="SUPFAM" id="SSF46689">
    <property type="entry name" value="Homeodomain-like"/>
    <property type="match status" value="1"/>
</dbReference>
<dbReference type="Gene3D" id="1.10.10.60">
    <property type="entry name" value="Homeodomain-like"/>
    <property type="match status" value="1"/>
</dbReference>
<protein>
    <submittedName>
        <fullName evidence="3">Resolvase</fullName>
    </submittedName>
</protein>
<comment type="caution">
    <text evidence="3">The sequence shown here is derived from an EMBL/GenBank/DDBJ whole genome shotgun (WGS) entry which is preliminary data.</text>
</comment>
<dbReference type="RefSeq" id="WP_301665113.1">
    <property type="nucleotide sequence ID" value="NZ_VCYH01000011.1"/>
</dbReference>
<gene>
    <name evidence="3" type="ORF">FGU65_13655</name>
</gene>
<evidence type="ECO:0000313" key="4">
    <source>
        <dbReference type="Proteomes" id="UP001168338"/>
    </source>
</evidence>
<dbReference type="Pfam" id="PF02796">
    <property type="entry name" value="HTH_7"/>
    <property type="match status" value="1"/>
</dbReference>
<dbReference type="CDD" id="cd00569">
    <property type="entry name" value="HTH_Hin_like"/>
    <property type="match status" value="1"/>
</dbReference>
<dbReference type="Gene3D" id="3.40.50.1390">
    <property type="entry name" value="Resolvase, N-terminal catalytic domain"/>
    <property type="match status" value="1"/>
</dbReference>
<sequence length="216" mass="24743">MKKDAVVYLNTKRKGDFEVQKSEVENYCKYRFNIINIYHDHRMSGVPPEKRESFREMMEYCDAYGMQHIILHNLCELAKNPEHSLAALKSLIDDDYVVHCATKDIFGAVDDPEQRQELIANFLDFMSQYRDAAGKPTPSGAKKTVKKGRKTIGRPKALNEGQIEALLTVRRTGTSISQICRMFDVSRSTVSKILSEYPELKGEWKGTRTETPSENE</sequence>
<name>A0ABT8MDA2_9EURY</name>
<dbReference type="InterPro" id="IPR009057">
    <property type="entry name" value="Homeodomain-like_sf"/>
</dbReference>
<dbReference type="EMBL" id="VCYH01000011">
    <property type="protein sequence ID" value="MDN7025915.1"/>
    <property type="molecule type" value="Genomic_DNA"/>
</dbReference>
<keyword evidence="4" id="KW-1185">Reference proteome</keyword>
<dbReference type="InterPro" id="IPR006119">
    <property type="entry name" value="Resolv_N"/>
</dbReference>
<reference evidence="3" key="1">
    <citation type="submission" date="2019-05" db="EMBL/GenBank/DDBJ databases">
        <title>Methanoculleus sp. FWC-SCC1, a methanogenic archaeon isolated from deep marine cold seep.</title>
        <authorList>
            <person name="Chen Y.-W."/>
            <person name="Chen S.-C."/>
            <person name="Teng N.-H."/>
            <person name="Lai M.-C."/>
        </authorList>
    </citation>
    <scope>NUCLEOTIDE SEQUENCE</scope>
    <source>
        <strain evidence="3">FWC-SCC1</strain>
    </source>
</reference>
<organism evidence="3 4">
    <name type="scientific">Methanoculleus frigidifontis</name>
    <dbReference type="NCBI Taxonomy" id="2584085"/>
    <lineage>
        <taxon>Archaea</taxon>
        <taxon>Methanobacteriati</taxon>
        <taxon>Methanobacteriota</taxon>
        <taxon>Stenosarchaea group</taxon>
        <taxon>Methanomicrobia</taxon>
        <taxon>Methanomicrobiales</taxon>
        <taxon>Methanomicrobiaceae</taxon>
        <taxon>Methanoculleus</taxon>
    </lineage>
</organism>
<dbReference type="Pfam" id="PF00239">
    <property type="entry name" value="Resolvase"/>
    <property type="match status" value="1"/>
</dbReference>
<dbReference type="SMART" id="SM00857">
    <property type="entry name" value="Resolvase"/>
    <property type="match status" value="1"/>
</dbReference>
<evidence type="ECO:0000313" key="3">
    <source>
        <dbReference type="EMBL" id="MDN7025915.1"/>
    </source>
</evidence>
<dbReference type="Proteomes" id="UP001168338">
    <property type="component" value="Unassembled WGS sequence"/>
</dbReference>
<comment type="similarity">
    <text evidence="1">Belongs to the site-specific recombinase resolvase family.</text>
</comment>
<accession>A0ABT8MDA2</accession>
<dbReference type="InterPro" id="IPR036162">
    <property type="entry name" value="Resolvase-like_N_sf"/>
</dbReference>
<proteinExistence type="inferred from homology"/>
<feature type="domain" description="Resolvase/invertase-type recombinase catalytic" evidence="2">
    <location>
        <begin position="5"/>
        <end position="150"/>
    </location>
</feature>
<dbReference type="InterPro" id="IPR006120">
    <property type="entry name" value="Resolvase_HTH_dom"/>
</dbReference>